<dbReference type="InterPro" id="IPR030395">
    <property type="entry name" value="GP_PDE_dom"/>
</dbReference>
<dbReference type="GO" id="GO:0006629">
    <property type="term" value="P:lipid metabolic process"/>
    <property type="evidence" value="ECO:0007669"/>
    <property type="project" value="InterPro"/>
</dbReference>
<evidence type="ECO:0000313" key="2">
    <source>
        <dbReference type="EMBL" id="WFD38800.1"/>
    </source>
</evidence>
<protein>
    <recommendedName>
        <fullName evidence="1">GP-PDE domain-containing protein</fullName>
    </recommendedName>
</protein>
<sequence>MASEAFRPALPECWGHRGASAAFPENTLSSFAQAIRDGSEGIESDVHVTADDVIVMFHDTTLDRTTDGKGLISARPYFGADGIEHVRTLEKPVQQIPTFEQLCELLMKEENRHVKLNVDIKPNNDPERLFSIMDKIVRKFPGYETQLAPRLILGLWHPKFIEPAKKHVPTLSLAHIGSSPADALRYFWKDCSTFSLNFPALATDEGQRFLQRAKEEKKDVMVWTVNRIDEMVEATRWGVKAILTDHTDGLQNLRKEMAADFLGTEKKYVAPYFRWTYYKYYTPYAQLYRYLCVNEVVKHAGMSFEQGSAPVPVS</sequence>
<keyword evidence="3" id="KW-1185">Reference proteome</keyword>
<evidence type="ECO:0000259" key="1">
    <source>
        <dbReference type="PROSITE" id="PS51704"/>
    </source>
</evidence>
<dbReference type="AlphaFoldDB" id="A0AAF0EXK4"/>
<evidence type="ECO:0000313" key="3">
    <source>
        <dbReference type="Proteomes" id="UP001217754"/>
    </source>
</evidence>
<dbReference type="Pfam" id="PF03009">
    <property type="entry name" value="GDPD"/>
    <property type="match status" value="1"/>
</dbReference>
<dbReference type="PANTHER" id="PTHR43805:SF1">
    <property type="entry name" value="GP-PDE DOMAIN-CONTAINING PROTEIN"/>
    <property type="match status" value="1"/>
</dbReference>
<name>A0AAF0EXK4_9BASI</name>
<dbReference type="PROSITE" id="PS51704">
    <property type="entry name" value="GP_PDE"/>
    <property type="match status" value="1"/>
</dbReference>
<dbReference type="GeneID" id="85225413"/>
<feature type="domain" description="GP-PDE" evidence="1">
    <location>
        <begin position="11"/>
        <end position="254"/>
    </location>
</feature>
<organism evidence="2 3">
    <name type="scientific">Malassezia japonica</name>
    <dbReference type="NCBI Taxonomy" id="223818"/>
    <lineage>
        <taxon>Eukaryota</taxon>
        <taxon>Fungi</taxon>
        <taxon>Dikarya</taxon>
        <taxon>Basidiomycota</taxon>
        <taxon>Ustilaginomycotina</taxon>
        <taxon>Malasseziomycetes</taxon>
        <taxon>Malasseziales</taxon>
        <taxon>Malasseziaceae</taxon>
        <taxon>Malassezia</taxon>
    </lineage>
</organism>
<dbReference type="PANTHER" id="PTHR43805">
    <property type="entry name" value="GLYCEROPHOSPHORYL DIESTER PHOSPHODIESTERASE"/>
    <property type="match status" value="1"/>
</dbReference>
<dbReference type="GO" id="GO:0008081">
    <property type="term" value="F:phosphoric diester hydrolase activity"/>
    <property type="evidence" value="ECO:0007669"/>
    <property type="project" value="InterPro"/>
</dbReference>
<dbReference type="CDD" id="cd08570">
    <property type="entry name" value="GDPD_YPL206cp_fungi"/>
    <property type="match status" value="1"/>
</dbReference>
<dbReference type="SUPFAM" id="SSF51695">
    <property type="entry name" value="PLC-like phosphodiesterases"/>
    <property type="match status" value="1"/>
</dbReference>
<reference evidence="2" key="1">
    <citation type="submission" date="2023-03" db="EMBL/GenBank/DDBJ databases">
        <title>Mating type loci evolution in Malassezia.</title>
        <authorList>
            <person name="Coelho M.A."/>
        </authorList>
    </citation>
    <scope>NUCLEOTIDE SEQUENCE</scope>
    <source>
        <strain evidence="2">CBS 9431</strain>
    </source>
</reference>
<gene>
    <name evidence="2" type="ORF">MJAP1_001764</name>
</gene>
<dbReference type="RefSeq" id="XP_060121697.1">
    <property type="nucleotide sequence ID" value="XM_060265714.1"/>
</dbReference>
<accession>A0AAF0EXK4</accession>
<dbReference type="Proteomes" id="UP001217754">
    <property type="component" value="Chromosome 2"/>
</dbReference>
<dbReference type="InterPro" id="IPR017946">
    <property type="entry name" value="PLC-like_Pdiesterase_TIM-brl"/>
</dbReference>
<proteinExistence type="predicted"/>
<dbReference type="EMBL" id="CP119959">
    <property type="protein sequence ID" value="WFD38800.1"/>
    <property type="molecule type" value="Genomic_DNA"/>
</dbReference>
<dbReference type="Gene3D" id="3.20.20.190">
    <property type="entry name" value="Phosphatidylinositol (PI) phosphodiesterase"/>
    <property type="match status" value="1"/>
</dbReference>